<protein>
    <submittedName>
        <fullName evidence="4">Uu.00g047100.m01.CDS01</fullName>
    </submittedName>
</protein>
<dbReference type="PROSITE" id="PS50048">
    <property type="entry name" value="ZN2_CY6_FUNGAL_2"/>
    <property type="match status" value="1"/>
</dbReference>
<name>A0AAI8YEK3_9PEZI</name>
<dbReference type="CDD" id="cd00067">
    <property type="entry name" value="GAL4"/>
    <property type="match status" value="1"/>
</dbReference>
<evidence type="ECO:0000256" key="2">
    <source>
        <dbReference type="SAM" id="MobiDB-lite"/>
    </source>
</evidence>
<dbReference type="GO" id="GO:0000981">
    <property type="term" value="F:DNA-binding transcription factor activity, RNA polymerase II-specific"/>
    <property type="evidence" value="ECO:0007669"/>
    <property type="project" value="InterPro"/>
</dbReference>
<evidence type="ECO:0000259" key="3">
    <source>
        <dbReference type="PROSITE" id="PS50048"/>
    </source>
</evidence>
<evidence type="ECO:0000256" key="1">
    <source>
        <dbReference type="ARBA" id="ARBA00023242"/>
    </source>
</evidence>
<feature type="domain" description="Zn(2)-C6 fungal-type" evidence="3">
    <location>
        <begin position="21"/>
        <end position="51"/>
    </location>
</feature>
<dbReference type="SMART" id="SM00066">
    <property type="entry name" value="GAL4"/>
    <property type="match status" value="1"/>
</dbReference>
<feature type="region of interest" description="Disordered" evidence="2">
    <location>
        <begin position="1"/>
        <end position="32"/>
    </location>
</feature>
<dbReference type="Proteomes" id="UP001295740">
    <property type="component" value="Unassembled WGS sequence"/>
</dbReference>
<proteinExistence type="predicted"/>
<dbReference type="Pfam" id="PF00172">
    <property type="entry name" value="Zn_clus"/>
    <property type="match status" value="1"/>
</dbReference>
<dbReference type="GO" id="GO:0045944">
    <property type="term" value="P:positive regulation of transcription by RNA polymerase II"/>
    <property type="evidence" value="ECO:0007669"/>
    <property type="project" value="TreeGrafter"/>
</dbReference>
<dbReference type="PANTHER" id="PTHR47655">
    <property type="entry name" value="QUINIC ACID UTILIZATION ACTIVATOR"/>
    <property type="match status" value="1"/>
</dbReference>
<sequence length="384" mass="42182">MSDGESDDGKRSSKKRKASRACDRCNSQHQPCDNATPKCSVCVRAGTDCTYNRPVRKRGPRSGYTGQNGERLWAVVLQAKPELEDLVLQVLRGGTYRDTGVSNLDFYRNNDNQTELVNSFNESRLGRFLQNGESPDLLLPPVDNEVPAVPCHGHGGSEAAFGQPTNAVHQPQSTSYALNGQNKSMSPVSAPHSGIVNPHGAPQHPGDIYLQSEDIRRGVFSQPQGQGYGYESSASQRMPHDRAVDRSSVLTVPQSAAFGSNGSIEEYGEQGHRIVDYRIPERRSSFNYSADAPQQSYEPILATSIPIEQQAFDFGLADTSRWLDSIPTDTLLNLGFIPGEGMAEDFLELCENPDPIDSTPGASADQHEDEEAVWRRLVMRGRFI</sequence>
<organism evidence="4 5">
    <name type="scientific">Anthostomella pinea</name>
    <dbReference type="NCBI Taxonomy" id="933095"/>
    <lineage>
        <taxon>Eukaryota</taxon>
        <taxon>Fungi</taxon>
        <taxon>Dikarya</taxon>
        <taxon>Ascomycota</taxon>
        <taxon>Pezizomycotina</taxon>
        <taxon>Sordariomycetes</taxon>
        <taxon>Xylariomycetidae</taxon>
        <taxon>Xylariales</taxon>
        <taxon>Xylariaceae</taxon>
        <taxon>Anthostomella</taxon>
    </lineage>
</organism>
<dbReference type="InterPro" id="IPR001138">
    <property type="entry name" value="Zn2Cys6_DnaBD"/>
</dbReference>
<dbReference type="GO" id="GO:0008270">
    <property type="term" value="F:zinc ion binding"/>
    <property type="evidence" value="ECO:0007669"/>
    <property type="project" value="InterPro"/>
</dbReference>
<dbReference type="AlphaFoldDB" id="A0AAI8YEK3"/>
<evidence type="ECO:0000313" key="5">
    <source>
        <dbReference type="Proteomes" id="UP001295740"/>
    </source>
</evidence>
<comment type="caution">
    <text evidence="4">The sequence shown here is derived from an EMBL/GenBank/DDBJ whole genome shotgun (WGS) entry which is preliminary data.</text>
</comment>
<evidence type="ECO:0000313" key="4">
    <source>
        <dbReference type="EMBL" id="CAJ2501857.1"/>
    </source>
</evidence>
<dbReference type="InterPro" id="IPR036864">
    <property type="entry name" value="Zn2-C6_fun-type_DNA-bd_sf"/>
</dbReference>
<dbReference type="Gene3D" id="4.10.240.10">
    <property type="entry name" value="Zn(2)-C6 fungal-type DNA-binding domain"/>
    <property type="match status" value="1"/>
</dbReference>
<reference evidence="4" key="1">
    <citation type="submission" date="2023-10" db="EMBL/GenBank/DDBJ databases">
        <authorList>
            <person name="Hackl T."/>
        </authorList>
    </citation>
    <scope>NUCLEOTIDE SEQUENCE</scope>
</reference>
<accession>A0AAI8YEK3</accession>
<dbReference type="InterPro" id="IPR052783">
    <property type="entry name" value="Metabolic/Drug-Res_Regulator"/>
</dbReference>
<gene>
    <name evidence="4" type="ORF">KHLLAP_LOCUS2325</name>
</gene>
<dbReference type="SUPFAM" id="SSF57701">
    <property type="entry name" value="Zn2/Cys6 DNA-binding domain"/>
    <property type="match status" value="1"/>
</dbReference>
<keyword evidence="1" id="KW-0539">Nucleus</keyword>
<keyword evidence="5" id="KW-1185">Reference proteome</keyword>
<dbReference type="EMBL" id="CAUWAG010000003">
    <property type="protein sequence ID" value="CAJ2501857.1"/>
    <property type="molecule type" value="Genomic_DNA"/>
</dbReference>
<dbReference type="PANTHER" id="PTHR47655:SF2">
    <property type="entry name" value="QUINIC ACID UTILIZATION ACTIVATOR"/>
    <property type="match status" value="1"/>
</dbReference>